<comment type="caution">
    <text evidence="1">The sequence shown here is derived from an EMBL/GenBank/DDBJ whole genome shotgun (WGS) entry which is preliminary data.</text>
</comment>
<proteinExistence type="predicted"/>
<organism evidence="1 2">
    <name type="scientific">Dermacentor silvarum</name>
    <name type="common">Tick</name>
    <dbReference type="NCBI Taxonomy" id="543639"/>
    <lineage>
        <taxon>Eukaryota</taxon>
        <taxon>Metazoa</taxon>
        <taxon>Ecdysozoa</taxon>
        <taxon>Arthropoda</taxon>
        <taxon>Chelicerata</taxon>
        <taxon>Arachnida</taxon>
        <taxon>Acari</taxon>
        <taxon>Parasitiformes</taxon>
        <taxon>Ixodida</taxon>
        <taxon>Ixodoidea</taxon>
        <taxon>Ixodidae</taxon>
        <taxon>Rhipicephalinae</taxon>
        <taxon>Dermacentor</taxon>
    </lineage>
</organism>
<name>A0ACB8CZK8_DERSI</name>
<protein>
    <submittedName>
        <fullName evidence="1">Uncharacterized protein</fullName>
    </submittedName>
</protein>
<gene>
    <name evidence="1" type="ORF">HPB49_021027</name>
</gene>
<evidence type="ECO:0000313" key="2">
    <source>
        <dbReference type="Proteomes" id="UP000821865"/>
    </source>
</evidence>
<keyword evidence="2" id="KW-1185">Reference proteome</keyword>
<dbReference type="EMBL" id="CM023473">
    <property type="protein sequence ID" value="KAH7954698.1"/>
    <property type="molecule type" value="Genomic_DNA"/>
</dbReference>
<sequence length="327" mass="34939">MQRKMQHVEDQVVFQLRAIKAAGGAPLYADRPPTYDEAPSADTARPPQKEAEELFCVESGVQIFYVSVGGGVEDTSEPTDLHVYRLPGRQDAIFPNDKSPLTWLQVGTWIYPLVPKKSPALRSGYGAYLFPNIDSPLKEFGAFVGVLLPPDLAYKMVSLLESLVEELTALKMEALTDPSILPDSLMSQFRRSAPFSLQVSEGIVAGSEALSYGLTMGAMLTGEALKMGAAQLKQYLKPDAQPVVVDPRVKQGLEVLCTVTGSVRSVTECVANKVGELAMTVAQMVATNVSGDTSATGAPEVPSTSMDNVQSAITIAKGGLQGKLNGM</sequence>
<reference evidence="1" key="1">
    <citation type="submission" date="2020-05" db="EMBL/GenBank/DDBJ databases">
        <title>Large-scale comparative analyses of tick genomes elucidate their genetic diversity and vector capacities.</title>
        <authorList>
            <person name="Jia N."/>
            <person name="Wang J."/>
            <person name="Shi W."/>
            <person name="Du L."/>
            <person name="Sun Y."/>
            <person name="Zhan W."/>
            <person name="Jiang J."/>
            <person name="Wang Q."/>
            <person name="Zhang B."/>
            <person name="Ji P."/>
            <person name="Sakyi L.B."/>
            <person name="Cui X."/>
            <person name="Yuan T."/>
            <person name="Jiang B."/>
            <person name="Yang W."/>
            <person name="Lam T.T.-Y."/>
            <person name="Chang Q."/>
            <person name="Ding S."/>
            <person name="Wang X."/>
            <person name="Zhu J."/>
            <person name="Ruan X."/>
            <person name="Zhao L."/>
            <person name="Wei J."/>
            <person name="Que T."/>
            <person name="Du C."/>
            <person name="Cheng J."/>
            <person name="Dai P."/>
            <person name="Han X."/>
            <person name="Huang E."/>
            <person name="Gao Y."/>
            <person name="Liu J."/>
            <person name="Shao H."/>
            <person name="Ye R."/>
            <person name="Li L."/>
            <person name="Wei W."/>
            <person name="Wang X."/>
            <person name="Wang C."/>
            <person name="Yang T."/>
            <person name="Huo Q."/>
            <person name="Li W."/>
            <person name="Guo W."/>
            <person name="Chen H."/>
            <person name="Zhou L."/>
            <person name="Ni X."/>
            <person name="Tian J."/>
            <person name="Zhou Y."/>
            <person name="Sheng Y."/>
            <person name="Liu T."/>
            <person name="Pan Y."/>
            <person name="Xia L."/>
            <person name="Li J."/>
            <person name="Zhao F."/>
            <person name="Cao W."/>
        </authorList>
    </citation>
    <scope>NUCLEOTIDE SEQUENCE</scope>
    <source>
        <strain evidence="1">Dsil-2018</strain>
    </source>
</reference>
<accession>A0ACB8CZK8</accession>
<evidence type="ECO:0000313" key="1">
    <source>
        <dbReference type="EMBL" id="KAH7954698.1"/>
    </source>
</evidence>
<dbReference type="Proteomes" id="UP000821865">
    <property type="component" value="Chromosome 4"/>
</dbReference>